<dbReference type="SUPFAM" id="SSF53474">
    <property type="entry name" value="alpha/beta-Hydrolases"/>
    <property type="match status" value="1"/>
</dbReference>
<accession>A0ABQ6FR61</accession>
<evidence type="ECO:0000313" key="3">
    <source>
        <dbReference type="Proteomes" id="UP001344906"/>
    </source>
</evidence>
<name>A0ABQ6FR61_9CHLR</name>
<gene>
    <name evidence="2" type="ORF">KDH_35580</name>
</gene>
<feature type="domain" description="BD-FAE-like" evidence="1">
    <location>
        <begin position="48"/>
        <end position="161"/>
    </location>
</feature>
<dbReference type="RefSeq" id="WP_338252250.1">
    <property type="nucleotide sequence ID" value="NZ_BSRI01000002.1"/>
</dbReference>
<dbReference type="InterPro" id="IPR029058">
    <property type="entry name" value="AB_hydrolase_fold"/>
</dbReference>
<keyword evidence="3" id="KW-1185">Reference proteome</keyword>
<organism evidence="2 3">
    <name type="scientific">Dictyobacter halimunensis</name>
    <dbReference type="NCBI Taxonomy" id="3026934"/>
    <lineage>
        <taxon>Bacteria</taxon>
        <taxon>Bacillati</taxon>
        <taxon>Chloroflexota</taxon>
        <taxon>Ktedonobacteria</taxon>
        <taxon>Ktedonobacterales</taxon>
        <taxon>Dictyobacteraceae</taxon>
        <taxon>Dictyobacter</taxon>
    </lineage>
</organism>
<dbReference type="Gene3D" id="3.40.50.1820">
    <property type="entry name" value="alpha/beta hydrolase"/>
    <property type="match status" value="1"/>
</dbReference>
<protein>
    <recommendedName>
        <fullName evidence="1">BD-FAE-like domain-containing protein</fullName>
    </recommendedName>
</protein>
<reference evidence="2 3" key="1">
    <citation type="submission" date="2023-02" db="EMBL/GenBank/DDBJ databases">
        <title>Dictyobacter halimunensis sp. nov., a new member of the class Ktedonobacteria from forest soil in a geothermal area.</title>
        <authorList>
            <person name="Rachmania M.K."/>
            <person name="Ningsih F."/>
            <person name="Sakai Y."/>
            <person name="Yabe S."/>
            <person name="Yokota A."/>
            <person name="Sjamsuridzal W."/>
        </authorList>
    </citation>
    <scope>NUCLEOTIDE SEQUENCE [LARGE SCALE GENOMIC DNA]</scope>
    <source>
        <strain evidence="2 3">S3.2.2.5</strain>
    </source>
</reference>
<evidence type="ECO:0000313" key="2">
    <source>
        <dbReference type="EMBL" id="GLV56719.1"/>
    </source>
</evidence>
<dbReference type="EMBL" id="BSRI01000002">
    <property type="protein sequence ID" value="GLV56719.1"/>
    <property type="molecule type" value="Genomic_DNA"/>
</dbReference>
<sequence length="288" mass="32349">MTQQYSAEEQAPENLQRRPVVYTIPEMEKVEVQTNITYKTVEDTALKLDVYYPPHYQKQTALPAVILIHGDGPADFLKDIKDSGQYTSWGKLIAASGLIAVIANHRSTEGLTNVVGVANDVDDLMTYIREHHKRFHINANRLGIWTCSAGAPFGLRTALYETPKFIRCTVCYYGFVELKAYYQGLYGETNYSAPVFSEEDFDEFSASDLLLRRTRDIAPLFIARAGLDYAELNAALDGFIGEALSQNVALTVMNHPTGQHAFDVLDADARTEEIIEETLEFLQTHLLQ</sequence>
<evidence type="ECO:0000259" key="1">
    <source>
        <dbReference type="Pfam" id="PF20434"/>
    </source>
</evidence>
<dbReference type="Proteomes" id="UP001344906">
    <property type="component" value="Unassembled WGS sequence"/>
</dbReference>
<comment type="caution">
    <text evidence="2">The sequence shown here is derived from an EMBL/GenBank/DDBJ whole genome shotgun (WGS) entry which is preliminary data.</text>
</comment>
<dbReference type="Pfam" id="PF20434">
    <property type="entry name" value="BD-FAE"/>
    <property type="match status" value="1"/>
</dbReference>
<proteinExistence type="predicted"/>
<dbReference type="InterPro" id="IPR049492">
    <property type="entry name" value="BD-FAE-like_dom"/>
</dbReference>